<keyword evidence="3 4" id="KW-0658">Purine biosynthesis</keyword>
<accession>A0A917B5A2</accession>
<evidence type="ECO:0000256" key="4">
    <source>
        <dbReference type="HAMAP-Rule" id="MF_01930"/>
    </source>
</evidence>
<comment type="caution">
    <text evidence="6">The sequence shown here is derived from an EMBL/GenBank/DDBJ whole genome shotgun (WGS) entry which is preliminary data.</text>
</comment>
<feature type="active site" description="Proton donor" evidence="4">
    <location>
        <position position="109"/>
    </location>
</feature>
<keyword evidence="7" id="KW-1185">Reference proteome</keyword>
<evidence type="ECO:0000256" key="3">
    <source>
        <dbReference type="ARBA" id="ARBA00022755"/>
    </source>
</evidence>
<comment type="function">
    <text evidence="4">Catalyzes the transfer of a formyl group from 10-formyltetrahydrofolate to 5-phospho-ribosyl-glycinamide (GAR), producing 5-phospho-ribosyl-N-formylglycinamide (FGAR) and tetrahydrofolate.</text>
</comment>
<keyword evidence="2 4" id="KW-0808">Transferase</keyword>
<dbReference type="InterPro" id="IPR036477">
    <property type="entry name" value="Formyl_transf_N_sf"/>
</dbReference>
<dbReference type="PANTHER" id="PTHR43369:SF2">
    <property type="entry name" value="PHOSPHORIBOSYLGLYCINAMIDE FORMYLTRANSFERASE"/>
    <property type="match status" value="1"/>
</dbReference>
<dbReference type="InterPro" id="IPR002376">
    <property type="entry name" value="Formyl_transf_N"/>
</dbReference>
<name>A0A917B5A2_9MICO</name>
<evidence type="ECO:0000313" key="7">
    <source>
        <dbReference type="Proteomes" id="UP000598775"/>
    </source>
</evidence>
<evidence type="ECO:0000256" key="2">
    <source>
        <dbReference type="ARBA" id="ARBA00022679"/>
    </source>
</evidence>
<dbReference type="GO" id="GO:0006189">
    <property type="term" value="P:'de novo' IMP biosynthetic process"/>
    <property type="evidence" value="ECO:0007669"/>
    <property type="project" value="UniProtKB-UniRule"/>
</dbReference>
<evidence type="ECO:0000256" key="1">
    <source>
        <dbReference type="ARBA" id="ARBA00005054"/>
    </source>
</evidence>
<dbReference type="EC" id="2.1.2.2" evidence="4"/>
<dbReference type="GO" id="GO:0005829">
    <property type="term" value="C:cytosol"/>
    <property type="evidence" value="ECO:0007669"/>
    <property type="project" value="TreeGrafter"/>
</dbReference>
<sequence>MVLSIVVLISGGGSNLRALLEAAADANFPARIVAVGSDNDAPGLEHAEAFGVPSFTVVPTAFADRASWGDELLAQVEAWSPDLVVCAGFMRILPPRFVAALSPNLINTHPALLPAFPGAHAVRDALAAGVAETGVTVHIVDEGVDTGPVLVQRVVPILAGDTEFDLHERIKIVERDVIVSAVESIAERRIVLPEPARNRQHQENPS</sequence>
<dbReference type="EMBL" id="BMGP01000002">
    <property type="protein sequence ID" value="GGF19826.1"/>
    <property type="molecule type" value="Genomic_DNA"/>
</dbReference>
<dbReference type="InterPro" id="IPR004607">
    <property type="entry name" value="GART"/>
</dbReference>
<protein>
    <recommendedName>
        <fullName evidence="4">Phosphoribosylglycinamide formyltransferase</fullName>
        <ecNumber evidence="4">2.1.2.2</ecNumber>
    </recommendedName>
    <alternativeName>
        <fullName evidence="4">5'-phosphoribosylglycinamide transformylase</fullName>
    </alternativeName>
    <alternativeName>
        <fullName evidence="4">GAR transformylase</fullName>
        <shortName evidence="4">GART</shortName>
    </alternativeName>
</protein>
<reference evidence="6 7" key="1">
    <citation type="journal article" date="2014" name="Int. J. Syst. Evol. Microbiol.">
        <title>Complete genome sequence of Corynebacterium casei LMG S-19264T (=DSM 44701T), isolated from a smear-ripened cheese.</title>
        <authorList>
            <consortium name="US DOE Joint Genome Institute (JGI-PGF)"/>
            <person name="Walter F."/>
            <person name="Albersmeier A."/>
            <person name="Kalinowski J."/>
            <person name="Ruckert C."/>
        </authorList>
    </citation>
    <scope>NUCLEOTIDE SEQUENCE [LARGE SCALE GENOMIC DNA]</scope>
    <source>
        <strain evidence="6 7">CGMCC 1.12976</strain>
    </source>
</reference>
<evidence type="ECO:0000313" key="6">
    <source>
        <dbReference type="EMBL" id="GGF19826.1"/>
    </source>
</evidence>
<dbReference type="PANTHER" id="PTHR43369">
    <property type="entry name" value="PHOSPHORIBOSYLGLYCINAMIDE FORMYLTRANSFERASE"/>
    <property type="match status" value="1"/>
</dbReference>
<comment type="catalytic activity">
    <reaction evidence="4">
        <text>N(1)-(5-phospho-beta-D-ribosyl)glycinamide + (6R)-10-formyltetrahydrofolate = N(2)-formyl-N(1)-(5-phospho-beta-D-ribosyl)glycinamide + (6S)-5,6,7,8-tetrahydrofolate + H(+)</text>
        <dbReference type="Rhea" id="RHEA:15053"/>
        <dbReference type="ChEBI" id="CHEBI:15378"/>
        <dbReference type="ChEBI" id="CHEBI:57453"/>
        <dbReference type="ChEBI" id="CHEBI:143788"/>
        <dbReference type="ChEBI" id="CHEBI:147286"/>
        <dbReference type="ChEBI" id="CHEBI:195366"/>
        <dbReference type="EC" id="2.1.2.2"/>
    </reaction>
</comment>
<dbReference type="GO" id="GO:0004644">
    <property type="term" value="F:phosphoribosylglycinamide formyltransferase activity"/>
    <property type="evidence" value="ECO:0007669"/>
    <property type="project" value="UniProtKB-UniRule"/>
</dbReference>
<comment type="pathway">
    <text evidence="1 4">Purine metabolism; IMP biosynthesis via de novo pathway; N(2)-formyl-N(1)-(5-phospho-D-ribosyl)glycinamide from N(1)-(5-phospho-D-ribosyl)glycinamide (10-formyl THF route): step 1/1.</text>
</comment>
<organism evidence="6 7">
    <name type="scientific">Subtercola lobariae</name>
    <dbReference type="NCBI Taxonomy" id="1588641"/>
    <lineage>
        <taxon>Bacteria</taxon>
        <taxon>Bacillati</taxon>
        <taxon>Actinomycetota</taxon>
        <taxon>Actinomycetes</taxon>
        <taxon>Micrococcales</taxon>
        <taxon>Microbacteriaceae</taxon>
        <taxon>Subtercola</taxon>
    </lineage>
</organism>
<dbReference type="CDD" id="cd08645">
    <property type="entry name" value="FMT_core_GART"/>
    <property type="match status" value="1"/>
</dbReference>
<feature type="binding site" evidence="4">
    <location>
        <begin position="13"/>
        <end position="15"/>
    </location>
    <ligand>
        <name>N(1)-(5-phospho-beta-D-ribosyl)glycinamide</name>
        <dbReference type="ChEBI" id="CHEBI:143788"/>
    </ligand>
</feature>
<feature type="domain" description="Formyl transferase N-terminal" evidence="5">
    <location>
        <begin position="5"/>
        <end position="182"/>
    </location>
</feature>
<feature type="binding site" evidence="4">
    <location>
        <position position="65"/>
    </location>
    <ligand>
        <name>(6R)-10-formyltetrahydrofolate</name>
        <dbReference type="ChEBI" id="CHEBI:195366"/>
    </ligand>
</feature>
<feature type="binding site" evidence="4">
    <location>
        <begin position="90"/>
        <end position="93"/>
    </location>
    <ligand>
        <name>(6R)-10-formyltetrahydrofolate</name>
        <dbReference type="ChEBI" id="CHEBI:195366"/>
    </ligand>
</feature>
<dbReference type="Proteomes" id="UP000598775">
    <property type="component" value="Unassembled WGS sequence"/>
</dbReference>
<feature type="site" description="Raises pKa of active site His" evidence="4">
    <location>
        <position position="145"/>
    </location>
</feature>
<dbReference type="NCBIfam" id="TIGR00639">
    <property type="entry name" value="PurN"/>
    <property type="match status" value="1"/>
</dbReference>
<dbReference type="HAMAP" id="MF_01930">
    <property type="entry name" value="PurN"/>
    <property type="match status" value="1"/>
</dbReference>
<dbReference type="SUPFAM" id="SSF53328">
    <property type="entry name" value="Formyltransferase"/>
    <property type="match status" value="1"/>
</dbReference>
<dbReference type="Pfam" id="PF00551">
    <property type="entry name" value="Formyl_trans_N"/>
    <property type="match status" value="1"/>
</dbReference>
<feature type="binding site" evidence="4">
    <location>
        <position position="107"/>
    </location>
    <ligand>
        <name>(6R)-10-formyltetrahydrofolate</name>
        <dbReference type="ChEBI" id="CHEBI:195366"/>
    </ligand>
</feature>
<dbReference type="Gene3D" id="3.40.50.170">
    <property type="entry name" value="Formyl transferase, N-terminal domain"/>
    <property type="match status" value="1"/>
</dbReference>
<gene>
    <name evidence="4 6" type="primary">purN</name>
    <name evidence="6" type="ORF">GCM10011399_11810</name>
</gene>
<comment type="similarity">
    <text evidence="4">Belongs to the GART family.</text>
</comment>
<evidence type="ECO:0000259" key="5">
    <source>
        <dbReference type="Pfam" id="PF00551"/>
    </source>
</evidence>
<proteinExistence type="inferred from homology"/>
<dbReference type="AlphaFoldDB" id="A0A917B5A2"/>